<accession>A0AAD7RCC2</accession>
<feature type="region of interest" description="Disordered" evidence="1">
    <location>
        <begin position="1"/>
        <end position="94"/>
    </location>
</feature>
<organism evidence="2 3">
    <name type="scientific">Aldrovandia affinis</name>
    <dbReference type="NCBI Taxonomy" id="143900"/>
    <lineage>
        <taxon>Eukaryota</taxon>
        <taxon>Metazoa</taxon>
        <taxon>Chordata</taxon>
        <taxon>Craniata</taxon>
        <taxon>Vertebrata</taxon>
        <taxon>Euteleostomi</taxon>
        <taxon>Actinopterygii</taxon>
        <taxon>Neopterygii</taxon>
        <taxon>Teleostei</taxon>
        <taxon>Notacanthiformes</taxon>
        <taxon>Halosauridae</taxon>
        <taxon>Aldrovandia</taxon>
    </lineage>
</organism>
<evidence type="ECO:0000313" key="3">
    <source>
        <dbReference type="Proteomes" id="UP001221898"/>
    </source>
</evidence>
<dbReference type="Pfam" id="PF15434">
    <property type="entry name" value="FAM104"/>
    <property type="match status" value="1"/>
</dbReference>
<gene>
    <name evidence="2" type="ORF">AAFF_G00255160</name>
</gene>
<protein>
    <recommendedName>
        <fullName evidence="4">Protein FAM104A</fullName>
    </recommendedName>
</protein>
<sequence>MLTERKRRRSSGSEEGQLAPSAKRSGAGQTPFAELGRDVWDSESSSSDSSGVSSPERAVGGAGVQGADSAGPSHSSPSSPAPFPAEWAPIGQISPAPYHSINRILREAHFNSLLVRNHPSAT</sequence>
<keyword evidence="3" id="KW-1185">Reference proteome</keyword>
<evidence type="ECO:0000256" key="1">
    <source>
        <dbReference type="SAM" id="MobiDB-lite"/>
    </source>
</evidence>
<reference evidence="2" key="1">
    <citation type="journal article" date="2023" name="Science">
        <title>Genome structures resolve the early diversification of teleost fishes.</title>
        <authorList>
            <person name="Parey E."/>
            <person name="Louis A."/>
            <person name="Montfort J."/>
            <person name="Bouchez O."/>
            <person name="Roques C."/>
            <person name="Iampietro C."/>
            <person name="Lluch J."/>
            <person name="Castinel A."/>
            <person name="Donnadieu C."/>
            <person name="Desvignes T."/>
            <person name="Floi Bucao C."/>
            <person name="Jouanno E."/>
            <person name="Wen M."/>
            <person name="Mejri S."/>
            <person name="Dirks R."/>
            <person name="Jansen H."/>
            <person name="Henkel C."/>
            <person name="Chen W.J."/>
            <person name="Zahm M."/>
            <person name="Cabau C."/>
            <person name="Klopp C."/>
            <person name="Thompson A.W."/>
            <person name="Robinson-Rechavi M."/>
            <person name="Braasch I."/>
            <person name="Lecointre G."/>
            <person name="Bobe J."/>
            <person name="Postlethwait J.H."/>
            <person name="Berthelot C."/>
            <person name="Roest Crollius H."/>
            <person name="Guiguen Y."/>
        </authorList>
    </citation>
    <scope>NUCLEOTIDE SEQUENCE</scope>
    <source>
        <strain evidence="2">NC1722</strain>
    </source>
</reference>
<dbReference type="EMBL" id="JAINUG010000344">
    <property type="protein sequence ID" value="KAJ8377671.1"/>
    <property type="molecule type" value="Genomic_DNA"/>
</dbReference>
<comment type="caution">
    <text evidence="2">The sequence shown here is derived from an EMBL/GenBank/DDBJ whole genome shotgun (WGS) entry which is preliminary data.</text>
</comment>
<feature type="compositionally biased region" description="Low complexity" evidence="1">
    <location>
        <begin position="42"/>
        <end position="54"/>
    </location>
</feature>
<dbReference type="PANTHER" id="PTHR34763:SF1">
    <property type="entry name" value="PROTEIN FAM104A"/>
    <property type="match status" value="1"/>
</dbReference>
<feature type="compositionally biased region" description="Low complexity" evidence="1">
    <location>
        <begin position="67"/>
        <end position="89"/>
    </location>
</feature>
<evidence type="ECO:0008006" key="4">
    <source>
        <dbReference type="Google" id="ProtNLM"/>
    </source>
</evidence>
<dbReference type="PANTHER" id="PTHR34763">
    <property type="entry name" value="PROTEIN FAM104A"/>
    <property type="match status" value="1"/>
</dbReference>
<name>A0AAD7RCC2_9TELE</name>
<dbReference type="InterPro" id="IPR029222">
    <property type="entry name" value="VCF1/2-like"/>
</dbReference>
<feature type="compositionally biased region" description="Basic residues" evidence="1">
    <location>
        <begin position="1"/>
        <end position="10"/>
    </location>
</feature>
<dbReference type="Proteomes" id="UP001221898">
    <property type="component" value="Unassembled WGS sequence"/>
</dbReference>
<evidence type="ECO:0000313" key="2">
    <source>
        <dbReference type="EMBL" id="KAJ8377671.1"/>
    </source>
</evidence>
<dbReference type="AlphaFoldDB" id="A0AAD7RCC2"/>
<proteinExistence type="predicted"/>